<evidence type="ECO:0000256" key="6">
    <source>
        <dbReference type="ARBA" id="ARBA00022771"/>
    </source>
</evidence>
<evidence type="ECO:0000259" key="10">
    <source>
        <dbReference type="PROSITE" id="PS50157"/>
    </source>
</evidence>
<evidence type="ECO:0000256" key="7">
    <source>
        <dbReference type="ARBA" id="ARBA00022833"/>
    </source>
</evidence>
<dbReference type="Proteomes" id="UP000537522">
    <property type="component" value="Unassembled WGS sequence"/>
</dbReference>
<comment type="similarity">
    <text evidence="3">Belongs to the krueppel C2H2-type zinc-finger protein family.</text>
</comment>
<dbReference type="AlphaFoldDB" id="A0A7L0KIX4"/>
<protein>
    <submittedName>
        <fullName evidence="11">ZSC20 protein</fullName>
    </submittedName>
</protein>
<feature type="non-terminal residue" evidence="11">
    <location>
        <position position="1"/>
    </location>
</feature>
<keyword evidence="5" id="KW-0677">Repeat</keyword>
<proteinExistence type="inferred from homology"/>
<keyword evidence="12" id="KW-1185">Reference proteome</keyword>
<comment type="function">
    <text evidence="1">May be involved in transcriptional regulation.</text>
</comment>
<dbReference type="GO" id="GO:0000981">
    <property type="term" value="F:DNA-binding transcription factor activity, RNA polymerase II-specific"/>
    <property type="evidence" value="ECO:0007669"/>
    <property type="project" value="TreeGrafter"/>
</dbReference>
<keyword evidence="6 9" id="KW-0863">Zinc-finger</keyword>
<keyword evidence="7" id="KW-0862">Zinc</keyword>
<feature type="domain" description="C2H2-type" evidence="10">
    <location>
        <begin position="59"/>
        <end position="86"/>
    </location>
</feature>
<evidence type="ECO:0000256" key="3">
    <source>
        <dbReference type="ARBA" id="ARBA00006991"/>
    </source>
</evidence>
<evidence type="ECO:0000313" key="12">
    <source>
        <dbReference type="Proteomes" id="UP000537522"/>
    </source>
</evidence>
<sequence>EQPHKCSDCGKSFDGSSDLVSHQQFHQLEKRCECPDSRINLSDSTGLRTQSPHKPEKFYLCSECGKCFGRRSNLNLHKKLHTGERPHQCPECGLSFTNTSHLIVH</sequence>
<feature type="domain" description="C2H2-type" evidence="10">
    <location>
        <begin position="87"/>
        <end position="105"/>
    </location>
</feature>
<dbReference type="GO" id="GO:0008270">
    <property type="term" value="F:zinc ion binding"/>
    <property type="evidence" value="ECO:0007669"/>
    <property type="project" value="UniProtKB-KW"/>
</dbReference>
<name>A0A7L0KIX4_CHATO</name>
<dbReference type="FunFam" id="3.30.160.60:FF:000176">
    <property type="entry name" value="zinc finger protein 70"/>
    <property type="match status" value="1"/>
</dbReference>
<dbReference type="InterPro" id="IPR036236">
    <property type="entry name" value="Znf_C2H2_sf"/>
</dbReference>
<comment type="subcellular location">
    <subcellularLocation>
        <location evidence="2">Nucleus</location>
    </subcellularLocation>
</comment>
<evidence type="ECO:0000256" key="5">
    <source>
        <dbReference type="ARBA" id="ARBA00022737"/>
    </source>
</evidence>
<keyword evidence="8" id="KW-0539">Nucleus</keyword>
<feature type="non-terminal residue" evidence="11">
    <location>
        <position position="105"/>
    </location>
</feature>
<evidence type="ECO:0000313" key="11">
    <source>
        <dbReference type="EMBL" id="NXK56926.1"/>
    </source>
</evidence>
<evidence type="ECO:0000256" key="1">
    <source>
        <dbReference type="ARBA" id="ARBA00003767"/>
    </source>
</evidence>
<dbReference type="FunFam" id="3.30.160.60:FF:000135">
    <property type="entry name" value="Zinc finger protein 358"/>
    <property type="match status" value="1"/>
</dbReference>
<dbReference type="PANTHER" id="PTHR23226:SF416">
    <property type="entry name" value="FI01424P"/>
    <property type="match status" value="1"/>
</dbReference>
<dbReference type="PROSITE" id="PS50157">
    <property type="entry name" value="ZINC_FINGER_C2H2_2"/>
    <property type="match status" value="3"/>
</dbReference>
<dbReference type="GO" id="GO:0000978">
    <property type="term" value="F:RNA polymerase II cis-regulatory region sequence-specific DNA binding"/>
    <property type="evidence" value="ECO:0007669"/>
    <property type="project" value="TreeGrafter"/>
</dbReference>
<evidence type="ECO:0000256" key="4">
    <source>
        <dbReference type="ARBA" id="ARBA00022723"/>
    </source>
</evidence>
<keyword evidence="4" id="KW-0479">Metal-binding</keyword>
<dbReference type="FunFam" id="3.30.160.60:FF:000936">
    <property type="entry name" value="Zinc finger protein 577"/>
    <property type="match status" value="1"/>
</dbReference>
<dbReference type="GO" id="GO:0005634">
    <property type="term" value="C:nucleus"/>
    <property type="evidence" value="ECO:0007669"/>
    <property type="project" value="UniProtKB-SubCell"/>
</dbReference>
<evidence type="ECO:0000256" key="9">
    <source>
        <dbReference type="PROSITE-ProRule" id="PRU00042"/>
    </source>
</evidence>
<evidence type="ECO:0000256" key="2">
    <source>
        <dbReference type="ARBA" id="ARBA00004123"/>
    </source>
</evidence>
<comment type="caution">
    <text evidence="11">The sequence shown here is derived from an EMBL/GenBank/DDBJ whole genome shotgun (WGS) entry which is preliminary data.</text>
</comment>
<dbReference type="PANTHER" id="PTHR23226">
    <property type="entry name" value="ZINC FINGER AND SCAN DOMAIN-CONTAINING"/>
    <property type="match status" value="1"/>
</dbReference>
<feature type="domain" description="C2H2-type" evidence="10">
    <location>
        <begin position="4"/>
        <end position="31"/>
    </location>
</feature>
<dbReference type="SUPFAM" id="SSF57667">
    <property type="entry name" value="beta-beta-alpha zinc fingers"/>
    <property type="match status" value="2"/>
</dbReference>
<accession>A0A7L0KIX4</accession>
<dbReference type="Pfam" id="PF00096">
    <property type="entry name" value="zf-C2H2"/>
    <property type="match status" value="3"/>
</dbReference>
<reference evidence="11 12" key="1">
    <citation type="submission" date="2019-09" db="EMBL/GenBank/DDBJ databases">
        <title>Bird 10,000 Genomes (B10K) Project - Family phase.</title>
        <authorList>
            <person name="Zhang G."/>
        </authorList>
    </citation>
    <scope>NUCLEOTIDE SEQUENCE [LARGE SCALE GENOMIC DNA]</scope>
    <source>
        <strain evidence="11">B10K-DU-011-36</strain>
        <tissue evidence="11">Muscle</tissue>
    </source>
</reference>
<dbReference type="SMART" id="SM00355">
    <property type="entry name" value="ZnF_C2H2"/>
    <property type="match status" value="3"/>
</dbReference>
<evidence type="ECO:0000256" key="8">
    <source>
        <dbReference type="ARBA" id="ARBA00023242"/>
    </source>
</evidence>
<organism evidence="11 12">
    <name type="scientific">Chauna torquata</name>
    <name type="common">Southern screamer</name>
    <dbReference type="NCBI Taxonomy" id="30388"/>
    <lineage>
        <taxon>Eukaryota</taxon>
        <taxon>Metazoa</taxon>
        <taxon>Chordata</taxon>
        <taxon>Craniata</taxon>
        <taxon>Vertebrata</taxon>
        <taxon>Euteleostomi</taxon>
        <taxon>Archelosauria</taxon>
        <taxon>Archosauria</taxon>
        <taxon>Dinosauria</taxon>
        <taxon>Saurischia</taxon>
        <taxon>Theropoda</taxon>
        <taxon>Coelurosauria</taxon>
        <taxon>Aves</taxon>
        <taxon>Neognathae</taxon>
        <taxon>Galloanserae</taxon>
        <taxon>Anseriformes</taxon>
        <taxon>Anhimidae</taxon>
        <taxon>Chauna</taxon>
    </lineage>
</organism>
<dbReference type="Gene3D" id="3.30.160.60">
    <property type="entry name" value="Classic Zinc Finger"/>
    <property type="match status" value="3"/>
</dbReference>
<dbReference type="PROSITE" id="PS00028">
    <property type="entry name" value="ZINC_FINGER_C2H2_1"/>
    <property type="match status" value="2"/>
</dbReference>
<gene>
    <name evidence="11" type="primary">Zscan20_3</name>
    <name evidence="11" type="ORF">CHATOR_R04483</name>
</gene>
<dbReference type="InterPro" id="IPR013087">
    <property type="entry name" value="Znf_C2H2_type"/>
</dbReference>
<dbReference type="EMBL" id="VXAL01020635">
    <property type="protein sequence ID" value="NXK56926.1"/>
    <property type="molecule type" value="Genomic_DNA"/>
</dbReference>